<organism evidence="2 3">
    <name type="scientific">Tunturiibacter empetritectus</name>
    <dbReference type="NCBI Taxonomy" id="3069691"/>
    <lineage>
        <taxon>Bacteria</taxon>
        <taxon>Pseudomonadati</taxon>
        <taxon>Acidobacteriota</taxon>
        <taxon>Terriglobia</taxon>
        <taxon>Terriglobales</taxon>
        <taxon>Acidobacteriaceae</taxon>
        <taxon>Tunturiibacter</taxon>
    </lineage>
</organism>
<evidence type="ECO:0000256" key="1">
    <source>
        <dbReference type="SAM" id="Phobius"/>
    </source>
</evidence>
<evidence type="ECO:0000313" key="3">
    <source>
        <dbReference type="Proteomes" id="UP000568106"/>
    </source>
</evidence>
<proteinExistence type="predicted"/>
<keyword evidence="1" id="KW-0812">Transmembrane</keyword>
<evidence type="ECO:0000313" key="2">
    <source>
        <dbReference type="EMBL" id="MBB5318438.1"/>
    </source>
</evidence>
<feature type="transmembrane region" description="Helical" evidence="1">
    <location>
        <begin position="97"/>
        <end position="124"/>
    </location>
</feature>
<gene>
    <name evidence="2" type="ORF">HDF09_003135</name>
</gene>
<name>A0A7W8IJV8_9BACT</name>
<comment type="caution">
    <text evidence="2">The sequence shown here is derived from an EMBL/GenBank/DDBJ whole genome shotgun (WGS) entry which is preliminary data.</text>
</comment>
<sequence>MAYSGADRTLPPKGRYSPQIFDRGPGSLRVDVGYLDRGHASSAGRRTWKKEGTERQGVPPARIVVEQWICFVLGFLCMAFGIWGLCIQAVQSALSSYMAWLGSLYLPTLRVTAMACVGFGLTLIRRGWAHL</sequence>
<protein>
    <submittedName>
        <fullName evidence="2">Uncharacterized protein</fullName>
    </submittedName>
</protein>
<keyword evidence="1" id="KW-0472">Membrane</keyword>
<keyword evidence="1" id="KW-1133">Transmembrane helix</keyword>
<keyword evidence="3" id="KW-1185">Reference proteome</keyword>
<reference evidence="2" key="1">
    <citation type="submission" date="2020-08" db="EMBL/GenBank/DDBJ databases">
        <title>Genomic Encyclopedia of Type Strains, Phase IV (KMG-V): Genome sequencing to study the core and pangenomes of soil and plant-associated prokaryotes.</title>
        <authorList>
            <person name="Whitman W."/>
        </authorList>
    </citation>
    <scope>NUCLEOTIDE SEQUENCE [LARGE SCALE GENOMIC DNA]</scope>
    <source>
        <strain evidence="2">M8UP27</strain>
    </source>
</reference>
<feature type="transmembrane region" description="Helical" evidence="1">
    <location>
        <begin position="68"/>
        <end position="91"/>
    </location>
</feature>
<dbReference type="EMBL" id="JACHDY010000004">
    <property type="protein sequence ID" value="MBB5318438.1"/>
    <property type="molecule type" value="Genomic_DNA"/>
</dbReference>
<dbReference type="Proteomes" id="UP000568106">
    <property type="component" value="Unassembled WGS sequence"/>
</dbReference>
<accession>A0A7W8IJV8</accession>
<dbReference type="AlphaFoldDB" id="A0A7W8IJV8"/>